<dbReference type="InterPro" id="IPR056589">
    <property type="entry name" value="WH_Egal-1"/>
</dbReference>
<proteinExistence type="evidence at transcript level"/>
<feature type="domain" description="Egal-1 winged helix" evidence="2">
    <location>
        <begin position="2"/>
        <end position="48"/>
    </location>
</feature>
<evidence type="ECO:0000259" key="2">
    <source>
        <dbReference type="Pfam" id="PF23713"/>
    </source>
</evidence>
<evidence type="ECO:0000313" key="3">
    <source>
        <dbReference type="EMBL" id="JAC27013.1"/>
    </source>
</evidence>
<organism evidence="3">
    <name type="scientific">Amblyomma parvum</name>
    <name type="common">South American tick</name>
    <dbReference type="NCBI Taxonomy" id="251391"/>
    <lineage>
        <taxon>Eukaryota</taxon>
        <taxon>Metazoa</taxon>
        <taxon>Ecdysozoa</taxon>
        <taxon>Arthropoda</taxon>
        <taxon>Chelicerata</taxon>
        <taxon>Arachnida</taxon>
        <taxon>Acari</taxon>
        <taxon>Parasitiformes</taxon>
        <taxon>Ixodida</taxon>
        <taxon>Ixodoidea</taxon>
        <taxon>Ixodidae</taxon>
        <taxon>Amblyomminae</taxon>
        <taxon>Amblyomma</taxon>
    </lineage>
</organism>
<feature type="non-terminal residue" evidence="3">
    <location>
        <position position="415"/>
    </location>
</feature>
<accession>A0A023G1X6</accession>
<name>A0A023G1X6_AMBPA</name>
<dbReference type="EMBL" id="GBBL01000307">
    <property type="protein sequence ID" value="JAC27013.1"/>
    <property type="molecule type" value="mRNA"/>
</dbReference>
<dbReference type="Gene3D" id="2.40.50.140">
    <property type="entry name" value="Nucleic acid-binding proteins"/>
    <property type="match status" value="1"/>
</dbReference>
<feature type="region of interest" description="Disordered" evidence="1">
    <location>
        <begin position="151"/>
        <end position="174"/>
    </location>
</feature>
<dbReference type="InterPro" id="IPR012340">
    <property type="entry name" value="NA-bd_OB-fold"/>
</dbReference>
<dbReference type="Pfam" id="PF23713">
    <property type="entry name" value="WHD_Egal"/>
    <property type="match status" value="1"/>
</dbReference>
<protein>
    <recommendedName>
        <fullName evidence="2">Egal-1 winged helix domain-containing protein</fullName>
    </recommendedName>
</protein>
<sequence length="415" mass="45837">GIKISLLPGHLSQLPAEVRSSYGSNESAIRKFMEKHPEVFIIDSSGRVFTRPQNKLPPTATDEVCAADVTALYDVQGKVLRLFNAFGFITVTHPVRTTVYFTVKCFEEGKHSNLLNCGLAEGDSVALDATKSEGHKAAFKATRVIRVHSPAVNSASSRQLGKEQPADEDDRLNQQRGVIHTVKPGYGFIVFGPKRKNCAFFHGSVVDKAVAKGSKNLADFFTIGDKVHFDAIPDSKPTKWVKWKATRVWRALTPVSSASNSDADSGDEVFMSEDEDEIQGLLNDESGQESSDVDVEDYPVGCPDWEDPPQRHIHGDESCEVKSLLDWPARRKVSGMKGFFVPYTEKTGVVLWLDKGVNVLVVITTLYNMGKQVESFSELCQNSSSERGTEVFFDAVEAEDMWVATLVWTGERPAK</sequence>
<dbReference type="AlphaFoldDB" id="A0A023G1X6"/>
<reference evidence="3" key="1">
    <citation type="submission" date="2014-03" db="EMBL/GenBank/DDBJ databases">
        <title>The sialotranscriptome of Amblyomma triste, Amblyomma parvum and Amblyomma cajennense ticks, uncovered by 454-based RNA-seq.</title>
        <authorList>
            <person name="Garcia G.R."/>
            <person name="Gardinassi L.G."/>
            <person name="Ribeiro J.M."/>
            <person name="Anatrielo E."/>
            <person name="Ferreira B.R."/>
            <person name="Moreira H.N."/>
            <person name="Mafra C."/>
            <person name="Olegario M.M."/>
            <person name="Szabo P.J."/>
            <person name="Miranda-Santos I.K."/>
            <person name="Maruyama S.R."/>
        </authorList>
    </citation>
    <scope>NUCLEOTIDE SEQUENCE</scope>
    <source>
        <strain evidence="3">Araguapaz</strain>
        <tissue evidence="3">Salivary glands</tissue>
    </source>
</reference>
<evidence type="ECO:0000256" key="1">
    <source>
        <dbReference type="SAM" id="MobiDB-lite"/>
    </source>
</evidence>
<feature type="non-terminal residue" evidence="3">
    <location>
        <position position="1"/>
    </location>
</feature>